<reference evidence="2 3" key="1">
    <citation type="submission" date="2016-06" db="EMBL/GenBank/DDBJ databases">
        <title>The sequenced genome of the ice-adhering bacterium Marinomonas primoryensis, from Antarctica.</title>
        <authorList>
            <person name="Graham L."/>
            <person name="Vance T.D.R."/>
            <person name="Davies P.L."/>
        </authorList>
    </citation>
    <scope>NUCLEOTIDE SEQUENCE [LARGE SCALE GENOMIC DNA]</scope>
    <source>
        <strain evidence="2 3">AceL</strain>
    </source>
</reference>
<dbReference type="Gene3D" id="3.40.50.150">
    <property type="entry name" value="Vaccinia Virus protein VP39"/>
    <property type="match status" value="1"/>
</dbReference>
<dbReference type="Pfam" id="PF08241">
    <property type="entry name" value="Methyltransf_11"/>
    <property type="match status" value="1"/>
</dbReference>
<evidence type="ECO:0000313" key="3">
    <source>
        <dbReference type="Proteomes" id="UP000249898"/>
    </source>
</evidence>
<evidence type="ECO:0000259" key="1">
    <source>
        <dbReference type="Pfam" id="PF08241"/>
    </source>
</evidence>
<dbReference type="InterPro" id="IPR013216">
    <property type="entry name" value="Methyltransf_11"/>
</dbReference>
<proteinExistence type="predicted"/>
<organism evidence="2 3">
    <name type="scientific">Marinomonas primoryensis</name>
    <dbReference type="NCBI Taxonomy" id="178399"/>
    <lineage>
        <taxon>Bacteria</taxon>
        <taxon>Pseudomonadati</taxon>
        <taxon>Pseudomonadota</taxon>
        <taxon>Gammaproteobacteria</taxon>
        <taxon>Oceanospirillales</taxon>
        <taxon>Oceanospirillaceae</taxon>
        <taxon>Marinomonas</taxon>
    </lineage>
</organism>
<dbReference type="GO" id="GO:0008757">
    <property type="term" value="F:S-adenosylmethionine-dependent methyltransferase activity"/>
    <property type="evidence" value="ECO:0007669"/>
    <property type="project" value="InterPro"/>
</dbReference>
<name>A0A2Z4PNN1_9GAMM</name>
<dbReference type="PANTHER" id="PTHR43712">
    <property type="entry name" value="PUTATIVE (AFU_ORTHOLOGUE AFUA_4G14580)-RELATED"/>
    <property type="match status" value="1"/>
</dbReference>
<protein>
    <recommendedName>
        <fullName evidence="1">Methyltransferase type 11 domain-containing protein</fullName>
    </recommendedName>
</protein>
<dbReference type="EMBL" id="CP016181">
    <property type="protein sequence ID" value="AWX99062.1"/>
    <property type="molecule type" value="Genomic_DNA"/>
</dbReference>
<dbReference type="CDD" id="cd02440">
    <property type="entry name" value="AdoMet_MTases"/>
    <property type="match status" value="1"/>
</dbReference>
<dbReference type="InterPro" id="IPR036388">
    <property type="entry name" value="WH-like_DNA-bd_sf"/>
</dbReference>
<accession>A0A2Z4PNN1</accession>
<dbReference type="AlphaFoldDB" id="A0A2Z4PNN1"/>
<dbReference type="Gene3D" id="1.10.10.10">
    <property type="entry name" value="Winged helix-like DNA-binding domain superfamily/Winged helix DNA-binding domain"/>
    <property type="match status" value="1"/>
</dbReference>
<sequence length="356" mass="39705">MTLLQHHELQPFWDLAGAQVKIKAFEIALSKSLFDLLLSPSTVEEVAYHESFASSLNAKNTEIWLDLLWSMGCLEKTVEEKAQYSTSEMAKRYLVKSSLLDCSQAITFRFQTLKGFADQFEQMLDWSDQDRGVDPSPNMAPLWANAAKAQIFQEQRSVMVPALNKIIDLVISITDGLLCAESDLEKMHFLDLGGGPGLASLALAKRFPDATGVVFDFPETVEVAGDNILAAGVQSRVSVQSGDLNITQPEGVFDLIWCSSVLHFLDNADATIARIARLLKPNGILLILHAEQTFEKNHCARVLPFYLPMVMKGNYLPRQGEIPEMLNHHGINLIMTEEIVCFPMAPVWLHFGRKLV</sequence>
<dbReference type="RefSeq" id="WP_112135525.1">
    <property type="nucleotide sequence ID" value="NZ_CP016181.1"/>
</dbReference>
<gene>
    <name evidence="2" type="ORF">A8139_02895</name>
</gene>
<dbReference type="SUPFAM" id="SSF53335">
    <property type="entry name" value="S-adenosyl-L-methionine-dependent methyltransferases"/>
    <property type="match status" value="1"/>
</dbReference>
<dbReference type="OrthoDB" id="8700339at2"/>
<dbReference type="Proteomes" id="UP000249898">
    <property type="component" value="Chromosome"/>
</dbReference>
<evidence type="ECO:0000313" key="2">
    <source>
        <dbReference type="EMBL" id="AWX99062.1"/>
    </source>
</evidence>
<dbReference type="PANTHER" id="PTHR43712:SF2">
    <property type="entry name" value="O-METHYLTRANSFERASE CICE"/>
    <property type="match status" value="1"/>
</dbReference>
<dbReference type="InterPro" id="IPR029063">
    <property type="entry name" value="SAM-dependent_MTases_sf"/>
</dbReference>
<feature type="domain" description="Methyltransferase type 11" evidence="1">
    <location>
        <begin position="190"/>
        <end position="287"/>
    </location>
</feature>